<evidence type="ECO:0000313" key="1">
    <source>
        <dbReference type="EMBL" id="KYO19476.1"/>
    </source>
</evidence>
<reference evidence="1 2" key="1">
    <citation type="journal article" date="2012" name="Genome Biol.">
        <title>Sequencing three crocodilian genomes to illuminate the evolution of archosaurs and amniotes.</title>
        <authorList>
            <person name="St John J.A."/>
            <person name="Braun E.L."/>
            <person name="Isberg S.R."/>
            <person name="Miles L.G."/>
            <person name="Chong A.Y."/>
            <person name="Gongora J."/>
            <person name="Dalzell P."/>
            <person name="Moran C."/>
            <person name="Bed'hom B."/>
            <person name="Abzhanov A."/>
            <person name="Burgess S.C."/>
            <person name="Cooksey A.M."/>
            <person name="Castoe T.A."/>
            <person name="Crawford N.G."/>
            <person name="Densmore L.D."/>
            <person name="Drew J.C."/>
            <person name="Edwards S.V."/>
            <person name="Faircloth B.C."/>
            <person name="Fujita M.K."/>
            <person name="Greenwold M.J."/>
            <person name="Hoffmann F.G."/>
            <person name="Howard J.M."/>
            <person name="Iguchi T."/>
            <person name="Janes D.E."/>
            <person name="Khan S.Y."/>
            <person name="Kohno S."/>
            <person name="de Koning A.J."/>
            <person name="Lance S.L."/>
            <person name="McCarthy F.M."/>
            <person name="McCormack J.E."/>
            <person name="Merchant M.E."/>
            <person name="Peterson D.G."/>
            <person name="Pollock D.D."/>
            <person name="Pourmand N."/>
            <person name="Raney B.J."/>
            <person name="Roessler K.A."/>
            <person name="Sanford J.R."/>
            <person name="Sawyer R.H."/>
            <person name="Schmidt C.J."/>
            <person name="Triplett E.W."/>
            <person name="Tuberville T.D."/>
            <person name="Venegas-Anaya M."/>
            <person name="Howard J.T."/>
            <person name="Jarvis E.D."/>
            <person name="Guillette L.J.Jr."/>
            <person name="Glenn T.C."/>
            <person name="Green R.E."/>
            <person name="Ray D.A."/>
        </authorList>
    </citation>
    <scope>NUCLEOTIDE SEQUENCE [LARGE SCALE GENOMIC DNA]</scope>
    <source>
        <strain evidence="1">KSC_2009_1</strain>
    </source>
</reference>
<accession>A0A151M4P5</accession>
<name>A0A151M4P5_ALLMI</name>
<comment type="caution">
    <text evidence="1">The sequence shown here is derived from an EMBL/GenBank/DDBJ whole genome shotgun (WGS) entry which is preliminary data.</text>
</comment>
<protein>
    <submittedName>
        <fullName evidence="1">Uncharacterized protein</fullName>
    </submittedName>
</protein>
<evidence type="ECO:0000313" key="2">
    <source>
        <dbReference type="Proteomes" id="UP000050525"/>
    </source>
</evidence>
<sequence>MPASEGCSYSSWPRRVPPCFNGKGEDETEQADKPFCDHFKYPVSSSCKHFSGLVLMHLDNHRDGLQSTWTNSLPCQLRL</sequence>
<gene>
    <name evidence="1" type="ORF">Y1Q_0022100</name>
</gene>
<dbReference type="Proteomes" id="UP000050525">
    <property type="component" value="Unassembled WGS sequence"/>
</dbReference>
<dbReference type="AlphaFoldDB" id="A0A151M4P5"/>
<organism evidence="1 2">
    <name type="scientific">Alligator mississippiensis</name>
    <name type="common">American alligator</name>
    <dbReference type="NCBI Taxonomy" id="8496"/>
    <lineage>
        <taxon>Eukaryota</taxon>
        <taxon>Metazoa</taxon>
        <taxon>Chordata</taxon>
        <taxon>Craniata</taxon>
        <taxon>Vertebrata</taxon>
        <taxon>Euteleostomi</taxon>
        <taxon>Archelosauria</taxon>
        <taxon>Archosauria</taxon>
        <taxon>Crocodylia</taxon>
        <taxon>Alligatoridae</taxon>
        <taxon>Alligatorinae</taxon>
        <taxon>Alligator</taxon>
    </lineage>
</organism>
<dbReference type="EMBL" id="AKHW03006597">
    <property type="protein sequence ID" value="KYO19476.1"/>
    <property type="molecule type" value="Genomic_DNA"/>
</dbReference>
<keyword evidence="2" id="KW-1185">Reference proteome</keyword>
<proteinExistence type="predicted"/>